<dbReference type="OrthoDB" id="7433075at2"/>
<name>A0A917DYB2_9SPHN</name>
<dbReference type="EMBL" id="BMIP01000011">
    <property type="protein sequence ID" value="GGD81753.1"/>
    <property type="molecule type" value="Genomic_DNA"/>
</dbReference>
<dbReference type="Proteomes" id="UP000612349">
    <property type="component" value="Unassembled WGS sequence"/>
</dbReference>
<evidence type="ECO:0000313" key="1">
    <source>
        <dbReference type="EMBL" id="GGD81753.1"/>
    </source>
</evidence>
<accession>A0A917DYB2</accession>
<keyword evidence="2" id="KW-1185">Reference proteome</keyword>
<protein>
    <submittedName>
        <fullName evidence="1">Uncharacterized protein</fullName>
    </submittedName>
</protein>
<sequence>MLDRELQHAVSEDDRPLVLTTRDAEDGLLFWNNETGFGRLADATVFTPREAANAPAVIAADEPEWLTAPRWSL</sequence>
<evidence type="ECO:0000313" key="2">
    <source>
        <dbReference type="Proteomes" id="UP000612349"/>
    </source>
</evidence>
<comment type="caution">
    <text evidence="1">The sequence shown here is derived from an EMBL/GenBank/DDBJ whole genome shotgun (WGS) entry which is preliminary data.</text>
</comment>
<organism evidence="1 2">
    <name type="scientific">Croceicoccus mobilis</name>
    <dbReference type="NCBI Taxonomy" id="1703339"/>
    <lineage>
        <taxon>Bacteria</taxon>
        <taxon>Pseudomonadati</taxon>
        <taxon>Pseudomonadota</taxon>
        <taxon>Alphaproteobacteria</taxon>
        <taxon>Sphingomonadales</taxon>
        <taxon>Erythrobacteraceae</taxon>
        <taxon>Croceicoccus</taxon>
    </lineage>
</organism>
<dbReference type="AlphaFoldDB" id="A0A917DYB2"/>
<reference evidence="1" key="1">
    <citation type="journal article" date="2014" name="Int. J. Syst. Evol. Microbiol.">
        <title>Complete genome sequence of Corynebacterium casei LMG S-19264T (=DSM 44701T), isolated from a smear-ripened cheese.</title>
        <authorList>
            <consortium name="US DOE Joint Genome Institute (JGI-PGF)"/>
            <person name="Walter F."/>
            <person name="Albersmeier A."/>
            <person name="Kalinowski J."/>
            <person name="Ruckert C."/>
        </authorList>
    </citation>
    <scope>NUCLEOTIDE SEQUENCE</scope>
    <source>
        <strain evidence="1">CGMCC 1.15360</strain>
    </source>
</reference>
<proteinExistence type="predicted"/>
<reference evidence="1" key="2">
    <citation type="submission" date="2020-09" db="EMBL/GenBank/DDBJ databases">
        <authorList>
            <person name="Sun Q."/>
            <person name="Zhou Y."/>
        </authorList>
    </citation>
    <scope>NUCLEOTIDE SEQUENCE</scope>
    <source>
        <strain evidence="1">CGMCC 1.15360</strain>
    </source>
</reference>
<gene>
    <name evidence="1" type="ORF">GCM10010990_34620</name>
</gene>